<evidence type="ECO:0000313" key="2">
    <source>
        <dbReference type="EMBL" id="GBP76742.1"/>
    </source>
</evidence>
<name>A0A4C1YPC3_EUMVA</name>
<keyword evidence="3" id="KW-1185">Reference proteome</keyword>
<feature type="region of interest" description="Disordered" evidence="1">
    <location>
        <begin position="48"/>
        <end position="69"/>
    </location>
</feature>
<organism evidence="2 3">
    <name type="scientific">Eumeta variegata</name>
    <name type="common">Bagworm moth</name>
    <name type="synonym">Eumeta japonica</name>
    <dbReference type="NCBI Taxonomy" id="151549"/>
    <lineage>
        <taxon>Eukaryota</taxon>
        <taxon>Metazoa</taxon>
        <taxon>Ecdysozoa</taxon>
        <taxon>Arthropoda</taxon>
        <taxon>Hexapoda</taxon>
        <taxon>Insecta</taxon>
        <taxon>Pterygota</taxon>
        <taxon>Neoptera</taxon>
        <taxon>Endopterygota</taxon>
        <taxon>Lepidoptera</taxon>
        <taxon>Glossata</taxon>
        <taxon>Ditrysia</taxon>
        <taxon>Tineoidea</taxon>
        <taxon>Psychidae</taxon>
        <taxon>Oiketicinae</taxon>
        <taxon>Eumeta</taxon>
    </lineage>
</organism>
<protein>
    <submittedName>
        <fullName evidence="2">Uncharacterized protein</fullName>
    </submittedName>
</protein>
<feature type="compositionally biased region" description="Basic and acidic residues" evidence="1">
    <location>
        <begin position="60"/>
        <end position="69"/>
    </location>
</feature>
<accession>A0A4C1YPC3</accession>
<evidence type="ECO:0000313" key="3">
    <source>
        <dbReference type="Proteomes" id="UP000299102"/>
    </source>
</evidence>
<dbReference type="AlphaFoldDB" id="A0A4C1YPC3"/>
<gene>
    <name evidence="2" type="ORF">EVAR_58466_1</name>
</gene>
<feature type="region of interest" description="Disordered" evidence="1">
    <location>
        <begin position="1"/>
        <end position="29"/>
    </location>
</feature>
<reference evidence="2 3" key="1">
    <citation type="journal article" date="2019" name="Commun. Biol.">
        <title>The bagworm genome reveals a unique fibroin gene that provides high tensile strength.</title>
        <authorList>
            <person name="Kono N."/>
            <person name="Nakamura H."/>
            <person name="Ohtoshi R."/>
            <person name="Tomita M."/>
            <person name="Numata K."/>
            <person name="Arakawa K."/>
        </authorList>
    </citation>
    <scope>NUCLEOTIDE SEQUENCE [LARGE SCALE GENOMIC DNA]</scope>
</reference>
<feature type="compositionally biased region" description="Basic residues" evidence="1">
    <location>
        <begin position="8"/>
        <end position="20"/>
    </location>
</feature>
<dbReference type="EMBL" id="BGZK01001302">
    <property type="protein sequence ID" value="GBP76742.1"/>
    <property type="molecule type" value="Genomic_DNA"/>
</dbReference>
<sequence length="176" mass="20169">MTDEHIAGKAKKQCHQKTTKKASDSFSESSAPTYFLLKTLFLPDCSEERKSRGSAHPAGRRADARAPTENWEELRSEYKSAVNFPQNIYIIRVTSDEDPMEEITRWQDLFNRTKEKASTESKISTILGFQLEAHELNIIAFAFPPDRLAAGPPRRRGAVRGRLCDRYNFEFLKQKT</sequence>
<comment type="caution">
    <text evidence="2">The sequence shown here is derived from an EMBL/GenBank/DDBJ whole genome shotgun (WGS) entry which is preliminary data.</text>
</comment>
<proteinExistence type="predicted"/>
<dbReference type="Proteomes" id="UP000299102">
    <property type="component" value="Unassembled WGS sequence"/>
</dbReference>
<evidence type="ECO:0000256" key="1">
    <source>
        <dbReference type="SAM" id="MobiDB-lite"/>
    </source>
</evidence>